<accession>A0A8D2FAE2</accession>
<evidence type="ECO:0000313" key="3">
    <source>
        <dbReference type="Proteomes" id="UP000694411"/>
    </source>
</evidence>
<dbReference type="GO" id="GO:0019773">
    <property type="term" value="C:proteasome core complex, alpha-subunit complex"/>
    <property type="evidence" value="ECO:0007669"/>
    <property type="project" value="InterPro"/>
</dbReference>
<dbReference type="InterPro" id="IPR000426">
    <property type="entry name" value="Proteasome_asu_N"/>
</dbReference>
<dbReference type="SUPFAM" id="SSF56235">
    <property type="entry name" value="N-terminal nucleophile aminohydrolases (Ntn hydrolases)"/>
    <property type="match status" value="1"/>
</dbReference>
<name>A0A8D2FAE2_THEGE</name>
<organism evidence="2 3">
    <name type="scientific">Theropithecus gelada</name>
    <name type="common">Gelada baboon</name>
    <dbReference type="NCBI Taxonomy" id="9565"/>
    <lineage>
        <taxon>Eukaryota</taxon>
        <taxon>Metazoa</taxon>
        <taxon>Chordata</taxon>
        <taxon>Craniata</taxon>
        <taxon>Vertebrata</taxon>
        <taxon>Euteleostomi</taxon>
        <taxon>Mammalia</taxon>
        <taxon>Eutheria</taxon>
        <taxon>Euarchontoglires</taxon>
        <taxon>Primates</taxon>
        <taxon>Haplorrhini</taxon>
        <taxon>Catarrhini</taxon>
        <taxon>Cercopithecidae</taxon>
        <taxon>Cercopithecinae</taxon>
        <taxon>Theropithecus</taxon>
    </lineage>
</organism>
<dbReference type="Gene3D" id="3.60.20.10">
    <property type="entry name" value="Glutamine Phosphoribosylpyrophosphate, subunit 1, domain 1"/>
    <property type="match status" value="1"/>
</dbReference>
<keyword evidence="3" id="KW-1185">Reference proteome</keyword>
<feature type="domain" description="Proteasome alpha-type subunits" evidence="1">
    <location>
        <begin position="35"/>
        <end position="57"/>
    </location>
</feature>
<dbReference type="GO" id="GO:0006511">
    <property type="term" value="P:ubiquitin-dependent protein catabolic process"/>
    <property type="evidence" value="ECO:0007669"/>
    <property type="project" value="InterPro"/>
</dbReference>
<dbReference type="InterPro" id="IPR029055">
    <property type="entry name" value="Ntn_hydrolases_N"/>
</dbReference>
<proteinExistence type="predicted"/>
<reference evidence="2" key="2">
    <citation type="submission" date="2025-08" db="UniProtKB">
        <authorList>
            <consortium name="Ensembl"/>
        </authorList>
    </citation>
    <scope>IDENTIFICATION</scope>
</reference>
<reference evidence="2" key="3">
    <citation type="submission" date="2025-09" db="UniProtKB">
        <authorList>
            <consortium name="Ensembl"/>
        </authorList>
    </citation>
    <scope>IDENTIFICATION</scope>
</reference>
<evidence type="ECO:0000259" key="1">
    <source>
        <dbReference type="SMART" id="SM00948"/>
    </source>
</evidence>
<dbReference type="Proteomes" id="UP000694411">
    <property type="component" value="Chromosome 7b"/>
</dbReference>
<protein>
    <recommendedName>
        <fullName evidence="1">Proteasome alpha-type subunits domain-containing protein</fullName>
    </recommendedName>
</protein>
<dbReference type="SMART" id="SM00948">
    <property type="entry name" value="Proteasome_A_N"/>
    <property type="match status" value="1"/>
</dbReference>
<sequence>MIKYQQYPYGFLVELIKTVLYYTLHTETCLSSPKYDLSPSTFSSGERAFQVEYAMKAVGNSIVIGIIYKHSIAFGV</sequence>
<reference evidence="2" key="1">
    <citation type="submission" date="2018-05" db="EMBL/GenBank/DDBJ databases">
        <title>Whole genome of Theropithecus gelada.</title>
        <authorList>
            <person name="Chiou K.L."/>
            <person name="Snyder-Mackler N."/>
        </authorList>
    </citation>
    <scope>NUCLEOTIDE SEQUENCE [LARGE SCALE GENOMIC DNA]</scope>
</reference>
<dbReference type="Ensembl" id="ENSTGET00000021715.1">
    <property type="protein sequence ID" value="ENSTGEP00000018207.1"/>
    <property type="gene ID" value="ENSTGEG00000014711.1"/>
</dbReference>
<dbReference type="AlphaFoldDB" id="A0A8D2FAE2"/>
<evidence type="ECO:0000313" key="2">
    <source>
        <dbReference type="Ensembl" id="ENSTGEP00000018207.1"/>
    </source>
</evidence>